<accession>A0ABY5XXZ8</accession>
<keyword evidence="1" id="KW-1133">Transmembrane helix</keyword>
<gene>
    <name evidence="2" type="ORF">N2599_27085</name>
</gene>
<feature type="transmembrane region" description="Helical" evidence="1">
    <location>
        <begin position="148"/>
        <end position="170"/>
    </location>
</feature>
<keyword evidence="1" id="KW-0472">Membrane</keyword>
<dbReference type="Proteomes" id="UP001060123">
    <property type="component" value="Plasmid pWSM1592_1"/>
</dbReference>
<organism evidence="2 3">
    <name type="scientific">Rhizobium sullae</name>
    <name type="common">Rhizobium hedysari</name>
    <dbReference type="NCBI Taxonomy" id="50338"/>
    <lineage>
        <taxon>Bacteria</taxon>
        <taxon>Pseudomonadati</taxon>
        <taxon>Pseudomonadota</taxon>
        <taxon>Alphaproteobacteria</taxon>
        <taxon>Hyphomicrobiales</taxon>
        <taxon>Rhizobiaceae</taxon>
        <taxon>Rhizobium/Agrobacterium group</taxon>
        <taxon>Rhizobium</taxon>
    </lineage>
</organism>
<proteinExistence type="predicted"/>
<dbReference type="EMBL" id="CP104144">
    <property type="protein sequence ID" value="UWU18852.1"/>
    <property type="molecule type" value="Genomic_DNA"/>
</dbReference>
<sequence length="224" mass="24949">MAFSWFLMREEAHLAPGFIGAETERRLLWCQSNSEIRQRGLSTAAIDATPLTVFARNFCLQSKFAQKEALAMTVGAVQFLAITISALALVPSGAHFAALPNKIALPQSEYFTVQTIYYGWAILGLLWPAALIMNALLAVVVRSQKCPFWLAVAAALCFALMFAIFFLWTLPANQATNDWTTAPENWETFRRQWEYSHAANTIIVFVALCFTTLSALSWRETGSP</sequence>
<name>A0ABY5XXZ8_RHISU</name>
<geneLocation type="plasmid" evidence="2 3">
    <name>pWSM1592_1</name>
</geneLocation>
<feature type="transmembrane region" description="Helical" evidence="1">
    <location>
        <begin position="117"/>
        <end position="141"/>
    </location>
</feature>
<evidence type="ECO:0000313" key="3">
    <source>
        <dbReference type="Proteomes" id="UP001060123"/>
    </source>
</evidence>
<protein>
    <recommendedName>
        <fullName evidence="4">DUF1772 domain-containing protein</fullName>
    </recommendedName>
</protein>
<keyword evidence="2" id="KW-0614">Plasmid</keyword>
<reference evidence="2" key="1">
    <citation type="submission" date="2022-09" db="EMBL/GenBank/DDBJ databases">
        <title>Australian commercial rhizobial inoculants.</title>
        <authorList>
            <person name="Kohlmeier M.G."/>
            <person name="O'Hara G.W."/>
            <person name="Colombi E."/>
            <person name="Ramsay J.P."/>
            <person name="Terpolilli J."/>
        </authorList>
    </citation>
    <scope>NUCLEOTIDE SEQUENCE</scope>
    <source>
        <strain evidence="2">WSM1592</strain>
        <plasmid evidence="2">pWSM1592_1</plasmid>
    </source>
</reference>
<feature type="transmembrane region" description="Helical" evidence="1">
    <location>
        <begin position="70"/>
        <end position="97"/>
    </location>
</feature>
<feature type="transmembrane region" description="Helical" evidence="1">
    <location>
        <begin position="198"/>
        <end position="218"/>
    </location>
</feature>
<keyword evidence="1" id="KW-0812">Transmembrane</keyword>
<evidence type="ECO:0000313" key="2">
    <source>
        <dbReference type="EMBL" id="UWU18852.1"/>
    </source>
</evidence>
<dbReference type="RefSeq" id="WP_260308583.1">
    <property type="nucleotide sequence ID" value="NZ_CP104144.1"/>
</dbReference>
<evidence type="ECO:0008006" key="4">
    <source>
        <dbReference type="Google" id="ProtNLM"/>
    </source>
</evidence>
<keyword evidence="3" id="KW-1185">Reference proteome</keyword>
<evidence type="ECO:0000256" key="1">
    <source>
        <dbReference type="SAM" id="Phobius"/>
    </source>
</evidence>